<reference evidence="2 3" key="1">
    <citation type="submission" date="2009-12" db="EMBL/GenBank/DDBJ databases">
        <title>Genome Sequence of Peptoniphilus lacrimalis 315-B.</title>
        <authorList>
            <person name="Durkin A.S."/>
            <person name="Madupu R."/>
            <person name="Torralba M."/>
            <person name="Methe B."/>
            <person name="Sutton G."/>
            <person name="Strausberg R.L."/>
            <person name="Nelson K.E."/>
        </authorList>
    </citation>
    <scope>NUCLEOTIDE SEQUENCE [LARGE SCALE GENOMIC DNA]</scope>
    <source>
        <strain evidence="2 3">315-B</strain>
    </source>
</reference>
<protein>
    <recommendedName>
        <fullName evidence="4">Iron transport-associated domain protein</fullName>
    </recommendedName>
</protein>
<feature type="signal peptide" evidence="1">
    <location>
        <begin position="1"/>
        <end position="24"/>
    </location>
</feature>
<dbReference type="InterPro" id="IPR037250">
    <property type="entry name" value="NEAT_dom_sf"/>
</dbReference>
<evidence type="ECO:0008006" key="4">
    <source>
        <dbReference type="Google" id="ProtNLM"/>
    </source>
</evidence>
<organism evidence="2 3">
    <name type="scientific">Peptoniphilus lacrimalis 315-B</name>
    <dbReference type="NCBI Taxonomy" id="596330"/>
    <lineage>
        <taxon>Bacteria</taxon>
        <taxon>Bacillati</taxon>
        <taxon>Bacillota</taxon>
        <taxon>Tissierellia</taxon>
        <taxon>Tissierellales</taxon>
        <taxon>Peptoniphilaceae</taxon>
        <taxon>Peptoniphilus</taxon>
    </lineage>
</organism>
<keyword evidence="3" id="KW-1185">Reference proteome</keyword>
<dbReference type="AlphaFoldDB" id="D1VTA8"/>
<comment type="caution">
    <text evidence="2">The sequence shown here is derived from an EMBL/GenBank/DDBJ whole genome shotgun (WGS) entry which is preliminary data.</text>
</comment>
<sequence>MNKIKKLAVTLLVLFMLVPTFAFAQEVKETPELKAKIQNIVNTMPEDDAIEAIENLFGENDRPHFATRSASNFAIYKTASNDRSMADNAFTEESNVKIVDGKAIFTLYTQPIYYLNHQADVTGITIITNTKKVYNAERYGEKAPAARYGDPNDMVPVKLIFSIPLKEVDESNVPGYDKSITVKFDTNLIDDFKLNMEDVFPDKMGNPQARILFNIN</sequence>
<evidence type="ECO:0000256" key="1">
    <source>
        <dbReference type="SAM" id="SignalP"/>
    </source>
</evidence>
<evidence type="ECO:0000313" key="3">
    <source>
        <dbReference type="Proteomes" id="UP000005711"/>
    </source>
</evidence>
<accession>D1VTA8</accession>
<dbReference type="EMBL" id="ADDO01000035">
    <property type="protein sequence ID" value="EFA90207.1"/>
    <property type="molecule type" value="Genomic_DNA"/>
</dbReference>
<dbReference type="Gene3D" id="2.60.40.1850">
    <property type="match status" value="1"/>
</dbReference>
<dbReference type="SUPFAM" id="SSF158911">
    <property type="entry name" value="NEAT domain-like"/>
    <property type="match status" value="1"/>
</dbReference>
<dbReference type="RefSeq" id="WP_004824667.1">
    <property type="nucleotide sequence ID" value="NZ_ADDO01000035.1"/>
</dbReference>
<feature type="chain" id="PRO_5003027214" description="Iron transport-associated domain protein" evidence="1">
    <location>
        <begin position="25"/>
        <end position="216"/>
    </location>
</feature>
<keyword evidence="1" id="KW-0732">Signal</keyword>
<proteinExistence type="predicted"/>
<evidence type="ECO:0000313" key="2">
    <source>
        <dbReference type="EMBL" id="EFA90207.1"/>
    </source>
</evidence>
<name>D1VTA8_9FIRM</name>
<gene>
    <name evidence="2" type="ORF">HMPREF0628_0369</name>
</gene>
<dbReference type="Proteomes" id="UP000005711">
    <property type="component" value="Unassembled WGS sequence"/>
</dbReference>